<dbReference type="EMBL" id="WBWS01000001">
    <property type="protein sequence ID" value="KAB2773261.1"/>
    <property type="molecule type" value="Genomic_DNA"/>
</dbReference>
<evidence type="ECO:0000313" key="1">
    <source>
        <dbReference type="EMBL" id="KAB2773261.1"/>
    </source>
</evidence>
<gene>
    <name evidence="1" type="ORF">F9L04_00010</name>
</gene>
<organism evidence="1 2">
    <name type="scientific">Brucella anthropi</name>
    <name type="common">Ochrobactrum anthropi</name>
    <dbReference type="NCBI Taxonomy" id="529"/>
    <lineage>
        <taxon>Bacteria</taxon>
        <taxon>Pseudomonadati</taxon>
        <taxon>Pseudomonadota</taxon>
        <taxon>Alphaproteobacteria</taxon>
        <taxon>Hyphomicrobiales</taxon>
        <taxon>Brucellaceae</taxon>
        <taxon>Brucella/Ochrobactrum group</taxon>
        <taxon>Brucella</taxon>
    </lineage>
</organism>
<reference evidence="1 2" key="1">
    <citation type="submission" date="2019-09" db="EMBL/GenBank/DDBJ databases">
        <title>Taxonomic organization of the family Brucellaceae based on a phylogenomic approach.</title>
        <authorList>
            <person name="Leclercq S."/>
            <person name="Cloeckaert A."/>
            <person name="Zygmunt M.S."/>
        </authorList>
    </citation>
    <scope>NUCLEOTIDE SEQUENCE [LARGE SCALE GENOMIC DNA]</scope>
    <source>
        <strain evidence="1 2">LMG 3313</strain>
    </source>
</reference>
<accession>A0A6L3ZAH8</accession>
<protein>
    <submittedName>
        <fullName evidence="1">Uncharacterized protein</fullName>
    </submittedName>
</protein>
<comment type="caution">
    <text evidence="1">The sequence shown here is derived from an EMBL/GenBank/DDBJ whole genome shotgun (WGS) entry which is preliminary data.</text>
</comment>
<name>A0A6L3ZAH8_BRUAN</name>
<proteinExistence type="predicted"/>
<dbReference type="Proteomes" id="UP000481876">
    <property type="component" value="Unassembled WGS sequence"/>
</dbReference>
<dbReference type="AlphaFoldDB" id="A0A6L3ZAH8"/>
<evidence type="ECO:0000313" key="2">
    <source>
        <dbReference type="Proteomes" id="UP000481876"/>
    </source>
</evidence>
<dbReference type="RefSeq" id="WP_151662870.1">
    <property type="nucleotide sequence ID" value="NZ_WBWS01000001.1"/>
</dbReference>
<sequence>METTLEFLTTRKPVREVRRQWPDEVKAKIVLESFCRGIIRDEQTAKVCCRPEPDGLLVMQTSVSFDNLTHWRQCVETALPIDRLFISTILDIWKMKKQ</sequence>